<name>A0A0P7ZQF5_9CYAN</name>
<comment type="caution">
    <text evidence="1">The sequence shown here is derived from an EMBL/GenBank/DDBJ whole genome shotgun (WGS) entry which is preliminary data.</text>
</comment>
<dbReference type="Proteomes" id="UP000050465">
    <property type="component" value="Unassembled WGS sequence"/>
</dbReference>
<dbReference type="EMBL" id="LJZR01000074">
    <property type="protein sequence ID" value="KPQ31989.1"/>
    <property type="molecule type" value="Genomic_DNA"/>
</dbReference>
<reference evidence="1 2" key="1">
    <citation type="submission" date="2015-09" db="EMBL/GenBank/DDBJ databases">
        <title>Identification and resolution of microdiversity through metagenomic sequencing of parallel consortia.</title>
        <authorList>
            <person name="Nelson W.C."/>
            <person name="Romine M.F."/>
            <person name="Lindemann S.R."/>
        </authorList>
    </citation>
    <scope>NUCLEOTIDE SEQUENCE [LARGE SCALE GENOMIC DNA]</scope>
    <source>
        <strain evidence="1">Ana</strain>
    </source>
</reference>
<proteinExistence type="predicted"/>
<dbReference type="STRING" id="1666911.HLUCCA11_22590"/>
<protein>
    <submittedName>
        <fullName evidence="1">Uncharacterized protein</fullName>
    </submittedName>
</protein>
<dbReference type="AlphaFoldDB" id="A0A0P7ZQF5"/>
<evidence type="ECO:0000313" key="1">
    <source>
        <dbReference type="EMBL" id="KPQ31989.1"/>
    </source>
</evidence>
<gene>
    <name evidence="1" type="ORF">HLUCCA11_22590</name>
</gene>
<organism evidence="1 2">
    <name type="scientific">Phormidesmis priestleyi Ana</name>
    <dbReference type="NCBI Taxonomy" id="1666911"/>
    <lineage>
        <taxon>Bacteria</taxon>
        <taxon>Bacillati</taxon>
        <taxon>Cyanobacteriota</taxon>
        <taxon>Cyanophyceae</taxon>
        <taxon>Leptolyngbyales</taxon>
        <taxon>Leptolyngbyaceae</taxon>
        <taxon>Phormidesmis</taxon>
    </lineage>
</organism>
<accession>A0A0P7ZQF5</accession>
<sequence length="161" mass="16557">MDKVGAVNLGQPLFKGDPSDAAVDFSVAFTKWDGVGDCAIAEATGKGIVGDGAGDSAVGHGLDVFPAEFAFGGFAGEADAGEVFAVGEDDSPGLVVVSFFFVLVHNGELDAVDSDQHVGGEAEGHRGEDGDFGEGLAVLKRMGNCFINATHFWRLNCSNES</sequence>
<evidence type="ECO:0000313" key="2">
    <source>
        <dbReference type="Proteomes" id="UP000050465"/>
    </source>
</evidence>